<dbReference type="Pfam" id="PF00589">
    <property type="entry name" value="Phage_integrase"/>
    <property type="match status" value="1"/>
</dbReference>
<dbReference type="GO" id="GO:0006310">
    <property type="term" value="P:DNA recombination"/>
    <property type="evidence" value="ECO:0007669"/>
    <property type="project" value="UniProtKB-KW"/>
</dbReference>
<sequence length="375" mass="42072">MKLTEATIKKSLPDLGQGELRDDQIKGLILRGNKNAASWSLRFTHEGERQRHTLGRWPGVNLTDARKAAQRIYGQIAVGQAPEKVARTLTLEEALTKAENEGFTHLSNPRNYFGTMRNHLGPLLKRDLRRITKADILAQSDKLRKTKQPTADLLLRVSKSVFRWLAERGFCENILEDLRVAQTNVRDEFLSVAEAKQVLGVCHQIPYPFGPAFAVLLLTAGRRQEVLAMRKSELDLESALWEIPGSRTKNGLAWRIPLSSPVVELLTEALELAPEGDWVFSTTGKRPSLGLDKALSALRTQTGLADLKLHDFRRSFATAMADLGFEPGSVDRYLNHVAAATNSRLSRIYNKSDMLVLRRRMADQWAEILSESEKA</sequence>
<name>A0AA90YZS9_9RHOB</name>
<dbReference type="Proteomes" id="UP000597886">
    <property type="component" value="Unassembled WGS sequence"/>
</dbReference>
<keyword evidence="3" id="KW-0233">DNA recombination</keyword>
<reference evidence="5" key="1">
    <citation type="submission" date="2019-12" db="EMBL/GenBank/DDBJ databases">
        <title>Ruegeria JWLKs population differentiation of coral mucus and skeleton niches.</title>
        <authorList>
            <person name="Luo D."/>
        </authorList>
    </citation>
    <scope>NUCLEOTIDE SEQUENCE</scope>
    <source>
        <strain evidence="5">HKCCD6181</strain>
    </source>
</reference>
<dbReference type="RefSeq" id="WP_171329395.1">
    <property type="nucleotide sequence ID" value="NZ_WVRA01000002.1"/>
</dbReference>
<evidence type="ECO:0000313" key="6">
    <source>
        <dbReference type="Proteomes" id="UP000597886"/>
    </source>
</evidence>
<evidence type="ECO:0000256" key="3">
    <source>
        <dbReference type="ARBA" id="ARBA00023172"/>
    </source>
</evidence>
<dbReference type="GO" id="GO:0015074">
    <property type="term" value="P:DNA integration"/>
    <property type="evidence" value="ECO:0007669"/>
    <property type="project" value="UniProtKB-KW"/>
</dbReference>
<dbReference type="SUPFAM" id="SSF56349">
    <property type="entry name" value="DNA breaking-rejoining enzymes"/>
    <property type="match status" value="1"/>
</dbReference>
<protein>
    <submittedName>
        <fullName evidence="5">Tyrosine-type recombinase/integrase</fullName>
    </submittedName>
</protein>
<evidence type="ECO:0000259" key="4">
    <source>
        <dbReference type="PROSITE" id="PS51898"/>
    </source>
</evidence>
<feature type="domain" description="Tyr recombinase" evidence="4">
    <location>
        <begin position="185"/>
        <end position="362"/>
    </location>
</feature>
<dbReference type="Gene3D" id="3.30.160.390">
    <property type="entry name" value="Integrase, DNA-binding domain"/>
    <property type="match status" value="1"/>
</dbReference>
<gene>
    <name evidence="5" type="ORF">GS634_07835</name>
</gene>
<dbReference type="InterPro" id="IPR013762">
    <property type="entry name" value="Integrase-like_cat_sf"/>
</dbReference>
<accession>A0AA90YZS9</accession>
<dbReference type="InterPro" id="IPR002104">
    <property type="entry name" value="Integrase_catalytic"/>
</dbReference>
<comment type="caution">
    <text evidence="5">The sequence shown here is derived from an EMBL/GenBank/DDBJ whole genome shotgun (WGS) entry which is preliminary data.</text>
</comment>
<dbReference type="PANTHER" id="PTHR30629">
    <property type="entry name" value="PROPHAGE INTEGRASE"/>
    <property type="match status" value="1"/>
</dbReference>
<dbReference type="Gene3D" id="1.10.443.10">
    <property type="entry name" value="Intergrase catalytic core"/>
    <property type="match status" value="1"/>
</dbReference>
<comment type="similarity">
    <text evidence="1">Belongs to the 'phage' integrase family.</text>
</comment>
<dbReference type="EMBL" id="WVRA01000002">
    <property type="protein sequence ID" value="NOE18034.1"/>
    <property type="molecule type" value="Genomic_DNA"/>
</dbReference>
<dbReference type="InterPro" id="IPR011010">
    <property type="entry name" value="DNA_brk_join_enz"/>
</dbReference>
<organism evidence="5 6">
    <name type="scientific">Ruegeria atlantica</name>
    <dbReference type="NCBI Taxonomy" id="81569"/>
    <lineage>
        <taxon>Bacteria</taxon>
        <taxon>Pseudomonadati</taxon>
        <taxon>Pseudomonadota</taxon>
        <taxon>Alphaproteobacteria</taxon>
        <taxon>Rhodobacterales</taxon>
        <taxon>Roseobacteraceae</taxon>
        <taxon>Ruegeria</taxon>
    </lineage>
</organism>
<dbReference type="PANTHER" id="PTHR30629:SF2">
    <property type="entry name" value="PROPHAGE INTEGRASE INTS-RELATED"/>
    <property type="match status" value="1"/>
</dbReference>
<dbReference type="GO" id="GO:0003677">
    <property type="term" value="F:DNA binding"/>
    <property type="evidence" value="ECO:0007669"/>
    <property type="project" value="InterPro"/>
</dbReference>
<evidence type="ECO:0000256" key="1">
    <source>
        <dbReference type="ARBA" id="ARBA00008857"/>
    </source>
</evidence>
<dbReference type="PROSITE" id="PS51898">
    <property type="entry name" value="TYR_RECOMBINASE"/>
    <property type="match status" value="1"/>
</dbReference>
<evidence type="ECO:0000256" key="2">
    <source>
        <dbReference type="ARBA" id="ARBA00022908"/>
    </source>
</evidence>
<dbReference type="InterPro" id="IPR050808">
    <property type="entry name" value="Phage_Integrase"/>
</dbReference>
<dbReference type="AlphaFoldDB" id="A0AA90YZS9"/>
<dbReference type="InterPro" id="IPR038488">
    <property type="entry name" value="Integrase_DNA-bd_sf"/>
</dbReference>
<keyword evidence="2" id="KW-0229">DNA integration</keyword>
<dbReference type="Pfam" id="PF13356">
    <property type="entry name" value="Arm-DNA-bind_3"/>
    <property type="match status" value="1"/>
</dbReference>
<evidence type="ECO:0000313" key="5">
    <source>
        <dbReference type="EMBL" id="NOE18034.1"/>
    </source>
</evidence>
<dbReference type="CDD" id="cd00801">
    <property type="entry name" value="INT_P4_C"/>
    <property type="match status" value="1"/>
</dbReference>
<dbReference type="InterPro" id="IPR025166">
    <property type="entry name" value="Integrase_DNA_bind_dom"/>
</dbReference>
<proteinExistence type="inferred from homology"/>